<sequence length="439" mass="49086">MDQPKPSSIAQLNEKLCPTIQKIMSLMRNKLLQNSSLQQSNHSSSTNMLSQKQTSRVNLNLSSDSSAASSPLSSSPPTSSTSSSFSLSTKSFQTQQQPSSSLSAINLGSLVNFNFSLATNAVLFCAASAASNNKRTKNNSQSKSNSNNNKNHSSNSILKSSSENESSTVIKTKKKKCAFKFDNRKYVRRSFTPMCELLQPVTVPSLDIRSSSDPSGSSIKRSHSFVVLENEKEINLDDFDQIKSHQTLELYEARIQMGCDDLHLHPALAIKAAEEMNCTVFSKEEVKRFDNYKQVNVYQPKPKFWPPRVWDNLQNDTQNDSSIKNEQNSCNQKLPNDNEFSNRPSELSEQQSEKLLNMIEESYKIPEIIVSYASKSSRTQKRKRAHRALSSSASVSRISSIKNSRNQKSPVNIAPSLINLYAINVFTDDSDLDTDFEDF</sequence>
<organism evidence="2 3">
    <name type="scientific">Tritrichomonas musculus</name>
    <dbReference type="NCBI Taxonomy" id="1915356"/>
    <lineage>
        <taxon>Eukaryota</taxon>
        <taxon>Metamonada</taxon>
        <taxon>Parabasalia</taxon>
        <taxon>Tritrichomonadida</taxon>
        <taxon>Tritrichomonadidae</taxon>
        <taxon>Tritrichomonas</taxon>
    </lineage>
</organism>
<dbReference type="Proteomes" id="UP001470230">
    <property type="component" value="Unassembled WGS sequence"/>
</dbReference>
<feature type="region of interest" description="Disordered" evidence="1">
    <location>
        <begin position="35"/>
        <end position="91"/>
    </location>
</feature>
<protein>
    <submittedName>
        <fullName evidence="2">Uncharacterized protein</fullName>
    </submittedName>
</protein>
<feature type="compositionally biased region" description="Low complexity" evidence="1">
    <location>
        <begin position="61"/>
        <end position="91"/>
    </location>
</feature>
<name>A0ABR2JDQ8_9EUKA</name>
<comment type="caution">
    <text evidence="2">The sequence shown here is derived from an EMBL/GenBank/DDBJ whole genome shotgun (WGS) entry which is preliminary data.</text>
</comment>
<feature type="region of interest" description="Disordered" evidence="1">
    <location>
        <begin position="133"/>
        <end position="167"/>
    </location>
</feature>
<evidence type="ECO:0000256" key="1">
    <source>
        <dbReference type="SAM" id="MobiDB-lite"/>
    </source>
</evidence>
<feature type="region of interest" description="Disordered" evidence="1">
    <location>
        <begin position="315"/>
        <end position="349"/>
    </location>
</feature>
<feature type="compositionally biased region" description="Polar residues" evidence="1">
    <location>
        <begin position="46"/>
        <end position="60"/>
    </location>
</feature>
<evidence type="ECO:0000313" key="2">
    <source>
        <dbReference type="EMBL" id="KAK8875864.1"/>
    </source>
</evidence>
<feature type="compositionally biased region" description="Low complexity" evidence="1">
    <location>
        <begin position="35"/>
        <end position="45"/>
    </location>
</feature>
<evidence type="ECO:0000313" key="3">
    <source>
        <dbReference type="Proteomes" id="UP001470230"/>
    </source>
</evidence>
<keyword evidence="3" id="KW-1185">Reference proteome</keyword>
<dbReference type="EMBL" id="JAPFFF010000012">
    <property type="protein sequence ID" value="KAK8875864.1"/>
    <property type="molecule type" value="Genomic_DNA"/>
</dbReference>
<feature type="compositionally biased region" description="Low complexity" evidence="1">
    <location>
        <begin position="138"/>
        <end position="167"/>
    </location>
</feature>
<reference evidence="2 3" key="1">
    <citation type="submission" date="2024-04" db="EMBL/GenBank/DDBJ databases">
        <title>Tritrichomonas musculus Genome.</title>
        <authorList>
            <person name="Alves-Ferreira E."/>
            <person name="Grigg M."/>
            <person name="Lorenzi H."/>
            <person name="Galac M."/>
        </authorList>
    </citation>
    <scope>NUCLEOTIDE SEQUENCE [LARGE SCALE GENOMIC DNA]</scope>
    <source>
        <strain evidence="2 3">EAF2021</strain>
    </source>
</reference>
<proteinExistence type="predicted"/>
<accession>A0ABR2JDQ8</accession>
<gene>
    <name evidence="2" type="ORF">M9Y10_006039</name>
</gene>